<accession>A0AAD4ZFB7</accession>
<evidence type="ECO:0000313" key="1">
    <source>
        <dbReference type="EMBL" id="KAI5343163.1"/>
    </source>
</evidence>
<dbReference type="EMBL" id="JAJFAZ020000002">
    <property type="protein sequence ID" value="KAI5343163.1"/>
    <property type="molecule type" value="Genomic_DNA"/>
</dbReference>
<name>A0AAD4ZFB7_PRUDU</name>
<organism evidence="1 2">
    <name type="scientific">Prunus dulcis</name>
    <name type="common">Almond</name>
    <name type="synonym">Amygdalus dulcis</name>
    <dbReference type="NCBI Taxonomy" id="3755"/>
    <lineage>
        <taxon>Eukaryota</taxon>
        <taxon>Viridiplantae</taxon>
        <taxon>Streptophyta</taxon>
        <taxon>Embryophyta</taxon>
        <taxon>Tracheophyta</taxon>
        <taxon>Spermatophyta</taxon>
        <taxon>Magnoliopsida</taxon>
        <taxon>eudicotyledons</taxon>
        <taxon>Gunneridae</taxon>
        <taxon>Pentapetalae</taxon>
        <taxon>rosids</taxon>
        <taxon>fabids</taxon>
        <taxon>Rosales</taxon>
        <taxon>Rosaceae</taxon>
        <taxon>Amygdaloideae</taxon>
        <taxon>Amygdaleae</taxon>
        <taxon>Prunus</taxon>
    </lineage>
</organism>
<gene>
    <name evidence="1" type="ORF">L3X38_011039</name>
</gene>
<keyword evidence="2" id="KW-1185">Reference proteome</keyword>
<sequence>MCSTLPRAEPQSSPQIEHFFSKTISNLGWKPKFSVLSPKFFSNSSLLGGGNLRKVKFGVEFQSEFCLNWWKFEFNDDWRFLIFHSSEEDLRRKRKEKMDAVVVESRKGDGEERWFWVLRVAVVAKRDGSVCGLRVVVMRENKFGGEEGELGIARVCRLGLWWWCFDSRRKEIQLDSCVQNSDGAILRTAFGAH</sequence>
<comment type="caution">
    <text evidence="1">The sequence shown here is derived from an EMBL/GenBank/DDBJ whole genome shotgun (WGS) entry which is preliminary data.</text>
</comment>
<proteinExistence type="predicted"/>
<dbReference type="AlphaFoldDB" id="A0AAD4ZFB7"/>
<reference evidence="1 2" key="1">
    <citation type="journal article" date="2022" name="G3 (Bethesda)">
        <title>Whole-genome sequence and methylome profiling of the almond [Prunus dulcis (Mill.) D.A. Webb] cultivar 'Nonpareil'.</title>
        <authorList>
            <person name="D'Amico-Willman K.M."/>
            <person name="Ouma W.Z."/>
            <person name="Meulia T."/>
            <person name="Sideli G.M."/>
            <person name="Gradziel T.M."/>
            <person name="Fresnedo-Ramirez J."/>
        </authorList>
    </citation>
    <scope>NUCLEOTIDE SEQUENCE [LARGE SCALE GENOMIC DNA]</scope>
    <source>
        <strain evidence="1">Clone GOH B32 T37-40</strain>
    </source>
</reference>
<evidence type="ECO:0000313" key="2">
    <source>
        <dbReference type="Proteomes" id="UP001054821"/>
    </source>
</evidence>
<dbReference type="Proteomes" id="UP001054821">
    <property type="component" value="Chromosome 2"/>
</dbReference>
<protein>
    <submittedName>
        <fullName evidence="1">Uncharacterized protein</fullName>
    </submittedName>
</protein>